<reference evidence="2 3" key="1">
    <citation type="submission" date="2023-03" db="EMBL/GenBank/DDBJ databases">
        <title>High-quality genome of Scylla paramamosain provides insights in environmental adaptation.</title>
        <authorList>
            <person name="Zhang L."/>
        </authorList>
    </citation>
    <scope>NUCLEOTIDE SEQUENCE [LARGE SCALE GENOMIC DNA]</scope>
    <source>
        <strain evidence="2">LZ_2023a</strain>
        <tissue evidence="2">Muscle</tissue>
    </source>
</reference>
<protein>
    <submittedName>
        <fullName evidence="2">Uncharacterized protein</fullName>
    </submittedName>
</protein>
<evidence type="ECO:0000313" key="3">
    <source>
        <dbReference type="Proteomes" id="UP001487740"/>
    </source>
</evidence>
<name>A0AAW0V8K5_SCYPA</name>
<comment type="caution">
    <text evidence="2">The sequence shown here is derived from an EMBL/GenBank/DDBJ whole genome shotgun (WGS) entry which is preliminary data.</text>
</comment>
<feature type="compositionally biased region" description="Basic and acidic residues" evidence="1">
    <location>
        <begin position="67"/>
        <end position="76"/>
    </location>
</feature>
<evidence type="ECO:0000256" key="1">
    <source>
        <dbReference type="SAM" id="MobiDB-lite"/>
    </source>
</evidence>
<organism evidence="2 3">
    <name type="scientific">Scylla paramamosain</name>
    <name type="common">Mud crab</name>
    <dbReference type="NCBI Taxonomy" id="85552"/>
    <lineage>
        <taxon>Eukaryota</taxon>
        <taxon>Metazoa</taxon>
        <taxon>Ecdysozoa</taxon>
        <taxon>Arthropoda</taxon>
        <taxon>Crustacea</taxon>
        <taxon>Multicrustacea</taxon>
        <taxon>Malacostraca</taxon>
        <taxon>Eumalacostraca</taxon>
        <taxon>Eucarida</taxon>
        <taxon>Decapoda</taxon>
        <taxon>Pleocyemata</taxon>
        <taxon>Brachyura</taxon>
        <taxon>Eubrachyura</taxon>
        <taxon>Portunoidea</taxon>
        <taxon>Portunidae</taxon>
        <taxon>Portuninae</taxon>
        <taxon>Scylla</taxon>
    </lineage>
</organism>
<accession>A0AAW0V8K5</accession>
<evidence type="ECO:0000313" key="2">
    <source>
        <dbReference type="EMBL" id="KAK8407762.1"/>
    </source>
</evidence>
<feature type="region of interest" description="Disordered" evidence="1">
    <location>
        <begin position="9"/>
        <end position="33"/>
    </location>
</feature>
<gene>
    <name evidence="2" type="ORF">O3P69_002362</name>
</gene>
<sequence length="108" mass="11461">MQIALRCLAGSRALQGGGRETAGEATGSQTTTANQPGRIFTEFVEWRSPLSNKGTGLPRYSPPLKKQAGDENHLPARPEGLSAGKHELTRPPAAPGKTLLPGRERAPH</sequence>
<proteinExistence type="predicted"/>
<feature type="region of interest" description="Disordered" evidence="1">
    <location>
        <begin position="47"/>
        <end position="108"/>
    </location>
</feature>
<dbReference type="EMBL" id="JARAKH010000001">
    <property type="protein sequence ID" value="KAK8407762.1"/>
    <property type="molecule type" value="Genomic_DNA"/>
</dbReference>
<dbReference type="Proteomes" id="UP001487740">
    <property type="component" value="Unassembled WGS sequence"/>
</dbReference>
<keyword evidence="3" id="KW-1185">Reference proteome</keyword>
<dbReference type="AlphaFoldDB" id="A0AAW0V8K5"/>